<dbReference type="Proteomes" id="UP000637819">
    <property type="component" value="Chromosome"/>
</dbReference>
<evidence type="ECO:0000259" key="3">
    <source>
        <dbReference type="Pfam" id="PF04967"/>
    </source>
</evidence>
<keyword evidence="1" id="KW-0805">Transcription regulation</keyword>
<evidence type="ECO:0000313" key="4">
    <source>
        <dbReference type="EMBL" id="QRV15115.1"/>
    </source>
</evidence>
<organism evidence="4 5">
    <name type="scientific">Haloterrigena salifodinae</name>
    <dbReference type="NCBI Taxonomy" id="2675099"/>
    <lineage>
        <taxon>Archaea</taxon>
        <taxon>Methanobacteriati</taxon>
        <taxon>Methanobacteriota</taxon>
        <taxon>Stenosarchaea group</taxon>
        <taxon>Halobacteria</taxon>
        <taxon>Halobacteriales</taxon>
        <taxon>Natrialbaceae</taxon>
        <taxon>Haloterrigena</taxon>
    </lineage>
</organism>
<dbReference type="RefSeq" id="WP_204747728.1">
    <property type="nucleotide sequence ID" value="NZ_CP069188.1"/>
</dbReference>
<dbReference type="PANTHER" id="PTHR34236:SF1">
    <property type="entry name" value="DIMETHYL SULFOXIDE REDUCTASE TRANSCRIPTIONAL ACTIVATOR"/>
    <property type="match status" value="1"/>
</dbReference>
<evidence type="ECO:0000256" key="1">
    <source>
        <dbReference type="ARBA" id="ARBA00023015"/>
    </source>
</evidence>
<name>A0A8T8E001_9EURY</name>
<dbReference type="AlphaFoldDB" id="A0A8T8E001"/>
<dbReference type="EMBL" id="CP069188">
    <property type="protein sequence ID" value="QRV15115.1"/>
    <property type="molecule type" value="Genomic_DNA"/>
</dbReference>
<dbReference type="GeneID" id="62877407"/>
<dbReference type="OrthoDB" id="27447at2157"/>
<accession>A0A8T8E001</accession>
<dbReference type="KEGG" id="hsal:JMJ58_19745"/>
<protein>
    <submittedName>
        <fullName evidence="4">Helix-turn-helix domain-containing protein</fullName>
    </submittedName>
</protein>
<keyword evidence="5" id="KW-1185">Reference proteome</keyword>
<dbReference type="Pfam" id="PF04967">
    <property type="entry name" value="HTH_10"/>
    <property type="match status" value="1"/>
</dbReference>
<evidence type="ECO:0000256" key="2">
    <source>
        <dbReference type="ARBA" id="ARBA00023163"/>
    </source>
</evidence>
<reference evidence="4 5" key="1">
    <citation type="submission" date="2021-01" db="EMBL/GenBank/DDBJ databases">
        <title>Genome Sequence and Methylation Pattern of Haloterrigena salifodinae BOL5-1, An Extremely Halophilic Archaeon from a Bolivian Salt Mine.</title>
        <authorList>
            <person name="DasSarma P."/>
            <person name="Anton B.P."/>
            <person name="DasSarma S.L."/>
            <person name="von Ehrenheim H.A.L."/>
            <person name="Martinez F.L."/>
            <person name="Guzman D."/>
            <person name="Roberts R.J."/>
            <person name="DasSarma S."/>
        </authorList>
    </citation>
    <scope>NUCLEOTIDE SEQUENCE [LARGE SCALE GENOMIC DNA]</scope>
    <source>
        <strain evidence="4 5">BOL5-1</strain>
    </source>
</reference>
<evidence type="ECO:0000313" key="5">
    <source>
        <dbReference type="Proteomes" id="UP000637819"/>
    </source>
</evidence>
<sequence>MRNDTDGNRIRVTVTVTEDDSIEQLVDCVEDVVDARIVDAPDSSRRPTTLRIDVRDVTPKQWEALEVAFEQGYFDCPRETDLETLAARLSISKSAVSQRLRAAESTLLRAIVEATRASGSHDVDTGVEPEPETR</sequence>
<dbReference type="PANTHER" id="PTHR34236">
    <property type="entry name" value="DIMETHYL SULFOXIDE REDUCTASE TRANSCRIPTIONAL ACTIVATOR"/>
    <property type="match status" value="1"/>
</dbReference>
<gene>
    <name evidence="4" type="ORF">JMJ58_19745</name>
</gene>
<keyword evidence="2" id="KW-0804">Transcription</keyword>
<proteinExistence type="predicted"/>
<dbReference type="InterPro" id="IPR007050">
    <property type="entry name" value="HTH_bacterioopsin"/>
</dbReference>
<feature type="domain" description="HTH bat-type" evidence="3">
    <location>
        <begin position="58"/>
        <end position="108"/>
    </location>
</feature>